<evidence type="ECO:0000256" key="1">
    <source>
        <dbReference type="ARBA" id="ARBA00006484"/>
    </source>
</evidence>
<dbReference type="PROSITE" id="PS00061">
    <property type="entry name" value="ADH_SHORT"/>
    <property type="match status" value="1"/>
</dbReference>
<dbReference type="InterPro" id="IPR002347">
    <property type="entry name" value="SDR_fam"/>
</dbReference>
<protein>
    <recommendedName>
        <fullName evidence="6">NADP-dependent 3-hydroxy acid dehydrogenase YdfG</fullName>
        <ecNumber evidence="4">1.1.1.298</ecNumber>
        <ecNumber evidence="5">1.1.1.381</ecNumber>
    </recommendedName>
    <alternativeName>
        <fullName evidence="8">L-allo-threonine dehydrogenase</fullName>
    </alternativeName>
    <alternativeName>
        <fullName evidence="7">Malonic semialdehyde reductase</fullName>
    </alternativeName>
</protein>
<dbReference type="EMBL" id="LXEP01000032">
    <property type="protein sequence ID" value="OAT18096.1"/>
    <property type="molecule type" value="Genomic_DNA"/>
</dbReference>
<evidence type="ECO:0000256" key="10">
    <source>
        <dbReference type="ARBA" id="ARBA00047274"/>
    </source>
</evidence>
<evidence type="ECO:0000256" key="4">
    <source>
        <dbReference type="ARBA" id="ARBA00044050"/>
    </source>
</evidence>
<dbReference type="PRINTS" id="PR00080">
    <property type="entry name" value="SDRFAMILY"/>
</dbReference>
<dbReference type="SUPFAM" id="SSF51735">
    <property type="entry name" value="NAD(P)-binding Rossmann-fold domains"/>
    <property type="match status" value="1"/>
</dbReference>
<evidence type="ECO:0000256" key="6">
    <source>
        <dbReference type="ARBA" id="ARBA00044065"/>
    </source>
</evidence>
<dbReference type="InterPro" id="IPR020904">
    <property type="entry name" value="Sc_DH/Rdtase_CS"/>
</dbReference>
<comment type="catalytic activity">
    <reaction evidence="10">
        <text>3-hydroxypropanoate + NADP(+) = 3-oxopropanoate + NADPH + H(+)</text>
        <dbReference type="Rhea" id="RHEA:26438"/>
        <dbReference type="ChEBI" id="CHEBI:15378"/>
        <dbReference type="ChEBI" id="CHEBI:16510"/>
        <dbReference type="ChEBI" id="CHEBI:33190"/>
        <dbReference type="ChEBI" id="CHEBI:57783"/>
        <dbReference type="ChEBI" id="CHEBI:58349"/>
        <dbReference type="EC" id="1.1.1.298"/>
    </reaction>
</comment>
<dbReference type="PANTHER" id="PTHR43086:SF3">
    <property type="entry name" value="NADP-DEPENDENT 3-HYDROXY ACID DEHYDROGENASE YDFG"/>
    <property type="match status" value="1"/>
</dbReference>
<evidence type="ECO:0000256" key="9">
    <source>
        <dbReference type="ARBA" id="ARBA00045650"/>
    </source>
</evidence>
<evidence type="ECO:0000256" key="7">
    <source>
        <dbReference type="ARBA" id="ARBA00044271"/>
    </source>
</evidence>
<evidence type="ECO:0000256" key="3">
    <source>
        <dbReference type="ARBA" id="ARBA00043812"/>
    </source>
</evidence>
<evidence type="ECO:0000256" key="2">
    <source>
        <dbReference type="ARBA" id="ARBA00023002"/>
    </source>
</evidence>
<accession>A0A1B7HR31</accession>
<comment type="catalytic activity">
    <reaction evidence="3">
        <text>L-allo-threonine + NADP(+) = aminoacetone + CO2 + NADPH</text>
        <dbReference type="Rhea" id="RHEA:43524"/>
        <dbReference type="ChEBI" id="CHEBI:16526"/>
        <dbReference type="ChEBI" id="CHEBI:57783"/>
        <dbReference type="ChEBI" id="CHEBI:58320"/>
        <dbReference type="ChEBI" id="CHEBI:58349"/>
        <dbReference type="ChEBI" id="CHEBI:58585"/>
        <dbReference type="EC" id="1.1.1.381"/>
    </reaction>
</comment>
<name>A0A1B7HR31_9ENTR</name>
<organism evidence="12 13">
    <name type="scientific">Buttiauxella gaviniae ATCC 51604</name>
    <dbReference type="NCBI Taxonomy" id="1354253"/>
    <lineage>
        <taxon>Bacteria</taxon>
        <taxon>Pseudomonadati</taxon>
        <taxon>Pseudomonadota</taxon>
        <taxon>Gammaproteobacteria</taxon>
        <taxon>Enterobacterales</taxon>
        <taxon>Enterobacteriaceae</taxon>
        <taxon>Buttiauxella</taxon>
    </lineage>
</organism>
<comment type="function">
    <text evidence="9">NADP-dependent dehydrogenase with broad substrate specificity acting on 3-hydroxy acids. Catalyzes the NADP-dependent oxidation of L-allo-threonine to L-2-amino-3-keto-butyrate, which is spontaneously decarboxylated into aminoacetone. Also acts on D-threonine, L-serine, D-serine, D-3-hydroxyisobutyrate, L-3-hydroxyisobutyrate, D-glycerate and L-glycerate. Able to catalyze the reduction of the malonic semialdehyde to 3-hydroxypropionic acid. YdfG is apparently supplementing RutE, the presumed malonic semialdehyde reductase involved in pyrimidine degradation since both are able to detoxify malonic semialdehyde.</text>
</comment>
<gene>
    <name evidence="12" type="ORF">M977_03615</name>
</gene>
<dbReference type="Pfam" id="PF00106">
    <property type="entry name" value="adh_short"/>
    <property type="match status" value="1"/>
</dbReference>
<sequence>MTTSPSVAVITGASSGIGAIYAERFAARGYDLLLVARREERLRELASKLEALHGITVQILPADLAAESGIQVVEKALRSNERISVLVNNAGTAHLAPFTAGSAELHQTDIMLNITALTRLSLAVLGRFQAQNRGTIINIASVVSLHAIAGSAVYSGTKGYVLNFTRGLQQEIAGSNVRIQAVLPAVTATEIWEVSGVSMDHLAPDSIMTAENMVDAALVGLDQGEEVTVPPLHDLALWEAYESARLAIFAASRTGIPAPRYQKQ</sequence>
<dbReference type="InterPro" id="IPR036291">
    <property type="entry name" value="NAD(P)-bd_dom_sf"/>
</dbReference>
<proteinExistence type="inferred from homology"/>
<reference evidence="12 13" key="1">
    <citation type="submission" date="2016-04" db="EMBL/GenBank/DDBJ databases">
        <title>ATOL: Assembling a taxonomically balanced genome-scale reconstruction of the evolutionary history of the Enterobacteriaceae.</title>
        <authorList>
            <person name="Plunkett G.III."/>
            <person name="Neeno-Eckwall E.C."/>
            <person name="Glasner J.D."/>
            <person name="Perna N.T."/>
        </authorList>
    </citation>
    <scope>NUCLEOTIDE SEQUENCE [LARGE SCALE GENOMIC DNA]</scope>
    <source>
        <strain evidence="12 13">ATCC 51604</strain>
    </source>
</reference>
<evidence type="ECO:0000313" key="12">
    <source>
        <dbReference type="EMBL" id="OAT18096.1"/>
    </source>
</evidence>
<evidence type="ECO:0000313" key="13">
    <source>
        <dbReference type="Proteomes" id="UP000078504"/>
    </source>
</evidence>
<comment type="caution">
    <text evidence="12">The sequence shown here is derived from an EMBL/GenBank/DDBJ whole genome shotgun (WGS) entry which is preliminary data.</text>
</comment>
<keyword evidence="2 12" id="KW-0560">Oxidoreductase</keyword>
<dbReference type="EC" id="1.1.1.381" evidence="5"/>
<dbReference type="PATRIC" id="fig|1354253.4.peg.3686"/>
<dbReference type="EC" id="1.1.1.298" evidence="4"/>
<dbReference type="CDD" id="cd05233">
    <property type="entry name" value="SDR_c"/>
    <property type="match status" value="1"/>
</dbReference>
<evidence type="ECO:0000256" key="8">
    <source>
        <dbReference type="ARBA" id="ARBA00044349"/>
    </source>
</evidence>
<dbReference type="PANTHER" id="PTHR43086">
    <property type="entry name" value="VERY-LONG-CHAIN 3-OXOOACYL-COA REDUCTASE"/>
    <property type="match status" value="1"/>
</dbReference>
<dbReference type="GO" id="GO:0035527">
    <property type="term" value="F:3-hydroxypropionate dehydrogenase (NADP+) activity"/>
    <property type="evidence" value="ECO:0007669"/>
    <property type="project" value="UniProtKB-EC"/>
</dbReference>
<dbReference type="Proteomes" id="UP000078504">
    <property type="component" value="Unassembled WGS sequence"/>
</dbReference>
<dbReference type="PIRSF" id="PIRSF000126">
    <property type="entry name" value="11-beta-HSD1"/>
    <property type="match status" value="1"/>
</dbReference>
<dbReference type="RefSeq" id="WP_064517708.1">
    <property type="nucleotide sequence ID" value="NZ_LXEP01000032.1"/>
</dbReference>
<evidence type="ECO:0000256" key="5">
    <source>
        <dbReference type="ARBA" id="ARBA00044059"/>
    </source>
</evidence>
<dbReference type="PRINTS" id="PR00081">
    <property type="entry name" value="GDHRDH"/>
</dbReference>
<comment type="similarity">
    <text evidence="1 11">Belongs to the short-chain dehydrogenases/reductases (SDR) family.</text>
</comment>
<dbReference type="AlphaFoldDB" id="A0A1B7HR31"/>
<evidence type="ECO:0000256" key="11">
    <source>
        <dbReference type="RuleBase" id="RU000363"/>
    </source>
</evidence>
<dbReference type="Gene3D" id="3.40.50.720">
    <property type="entry name" value="NAD(P)-binding Rossmann-like Domain"/>
    <property type="match status" value="1"/>
</dbReference>